<dbReference type="GO" id="GO:0016301">
    <property type="term" value="F:kinase activity"/>
    <property type="evidence" value="ECO:0007669"/>
    <property type="project" value="UniProtKB-KW"/>
</dbReference>
<protein>
    <submittedName>
        <fullName evidence="2">Aminoglycoside/choline kinase family phosphotransferase</fullName>
    </submittedName>
</protein>
<dbReference type="InterPro" id="IPR002575">
    <property type="entry name" value="Aminoglycoside_PTrfase"/>
</dbReference>
<keyword evidence="3" id="KW-1185">Reference proteome</keyword>
<accession>A0A839Y0T9</accession>
<reference evidence="2 3" key="1">
    <citation type="submission" date="2020-08" db="EMBL/GenBank/DDBJ databases">
        <title>Sequencing the genomes of 1000 actinobacteria strains.</title>
        <authorList>
            <person name="Klenk H.-P."/>
        </authorList>
    </citation>
    <scope>NUCLEOTIDE SEQUENCE [LARGE SCALE GENOMIC DNA]</scope>
    <source>
        <strain evidence="2 3">DSM 45267</strain>
    </source>
</reference>
<gene>
    <name evidence="2" type="ORF">FB384_004523</name>
</gene>
<keyword evidence="2" id="KW-0808">Transferase</keyword>
<keyword evidence="2" id="KW-0418">Kinase</keyword>
<dbReference type="Proteomes" id="UP000564573">
    <property type="component" value="Unassembled WGS sequence"/>
</dbReference>
<comment type="caution">
    <text evidence="2">The sequence shown here is derived from an EMBL/GenBank/DDBJ whole genome shotgun (WGS) entry which is preliminary data.</text>
</comment>
<dbReference type="Gene3D" id="3.90.1200.10">
    <property type="match status" value="1"/>
</dbReference>
<dbReference type="SMART" id="SM00587">
    <property type="entry name" value="CHK"/>
    <property type="match status" value="1"/>
</dbReference>
<evidence type="ECO:0000259" key="1">
    <source>
        <dbReference type="SMART" id="SM00587"/>
    </source>
</evidence>
<proteinExistence type="predicted"/>
<evidence type="ECO:0000313" key="3">
    <source>
        <dbReference type="Proteomes" id="UP000564573"/>
    </source>
</evidence>
<dbReference type="Pfam" id="PF01636">
    <property type="entry name" value="APH"/>
    <property type="match status" value="1"/>
</dbReference>
<sequence length="333" mass="36815">MSLDVALSPEWLTEALNVPVHGVTIADTIGGVATKIRFTIDTEAGTHRHYCLKGLFTNEPAAAHARITRTETSFYRDLAEKVGVAVPTCRYAAVDEEQGNGVIIMEDIVEKGGRFLTALEPYTPEEARSSLRELATLHAANWGRPDGPSWLRNRLDDLAAAPLRTEAEHQDLMDDPRGDSLPGELRDAKRITACLRALADRTADQDATLVHGDAHAGNIYLLADSVALIDWQMLQRSHWSIDVAYHVGAALSVEQRRTTERDLLDHYLDHLTELGAAGVPDREQAWTDYRAAVAYGFYLWSVTRQVAPAVTREFCLRLGTAVDDLESYALLDV</sequence>
<dbReference type="InterPro" id="IPR015897">
    <property type="entry name" value="CHK_kinase-like"/>
</dbReference>
<dbReference type="SUPFAM" id="SSF56112">
    <property type="entry name" value="Protein kinase-like (PK-like)"/>
    <property type="match status" value="1"/>
</dbReference>
<evidence type="ECO:0000313" key="2">
    <source>
        <dbReference type="EMBL" id="MBB3665565.1"/>
    </source>
</evidence>
<dbReference type="AlphaFoldDB" id="A0A839Y0T9"/>
<dbReference type="InterPro" id="IPR052961">
    <property type="entry name" value="Oxido-Kinase-like_Enzymes"/>
</dbReference>
<organism evidence="2 3">
    <name type="scientific">Prauserella sediminis</name>
    <dbReference type="NCBI Taxonomy" id="577680"/>
    <lineage>
        <taxon>Bacteria</taxon>
        <taxon>Bacillati</taxon>
        <taxon>Actinomycetota</taxon>
        <taxon>Actinomycetes</taxon>
        <taxon>Pseudonocardiales</taxon>
        <taxon>Pseudonocardiaceae</taxon>
        <taxon>Prauserella</taxon>
        <taxon>Prauserella salsuginis group</taxon>
    </lineage>
</organism>
<dbReference type="RefSeq" id="WP_183786774.1">
    <property type="nucleotide sequence ID" value="NZ_JACIBS010000005.1"/>
</dbReference>
<feature type="domain" description="CHK kinase-like" evidence="1">
    <location>
        <begin position="103"/>
        <end position="277"/>
    </location>
</feature>
<dbReference type="InterPro" id="IPR011009">
    <property type="entry name" value="Kinase-like_dom_sf"/>
</dbReference>
<dbReference type="PANTHER" id="PTHR23020">
    <property type="entry name" value="UNCHARACTERIZED NUCLEAR HORMONE RECEPTOR-RELATED"/>
    <property type="match status" value="1"/>
</dbReference>
<dbReference type="EMBL" id="JACIBS010000005">
    <property type="protein sequence ID" value="MBB3665565.1"/>
    <property type="molecule type" value="Genomic_DNA"/>
</dbReference>
<dbReference type="PANTHER" id="PTHR23020:SF41">
    <property type="entry name" value="AMINOGLYCOSIDE PHOSPHOTRANSFERASE DOMAIN-CONTAINING PROTEIN"/>
    <property type="match status" value="1"/>
</dbReference>
<name>A0A839Y0T9_9PSEU</name>